<accession>A0A9P5P3W1</accession>
<sequence length="191" mass="21972">MHSLLIFPFSSFTTYSGLLRSRKGRSSTAFSFFVGTQYFSFHEMLFTRLRGAQGIQRASSAIRTSLYIKDFHFGLYALIPFDRSRPRIFVAKLMRTLGCRVFRLPAHWARRTRELCQCARSLFYVQYFAGYFNLSAFAASRYASVPDAWQGTLIGCLGSPEPKMYAIMKRDRTQSNKRDDLFGAATHHHST</sequence>
<dbReference type="AlphaFoldDB" id="A0A9P5P3W1"/>
<dbReference type="EMBL" id="JADNYJ010000001">
    <property type="protein sequence ID" value="KAF8914425.1"/>
    <property type="molecule type" value="Genomic_DNA"/>
</dbReference>
<evidence type="ECO:0000313" key="2">
    <source>
        <dbReference type="Proteomes" id="UP000724874"/>
    </source>
</evidence>
<comment type="caution">
    <text evidence="1">The sequence shown here is derived from an EMBL/GenBank/DDBJ whole genome shotgun (WGS) entry which is preliminary data.</text>
</comment>
<gene>
    <name evidence="1" type="ORF">CPB84DRAFT_90175</name>
</gene>
<proteinExistence type="predicted"/>
<name>A0A9P5P3W1_GYMJU</name>
<protein>
    <submittedName>
        <fullName evidence="1">Uncharacterized protein</fullName>
    </submittedName>
</protein>
<dbReference type="Proteomes" id="UP000724874">
    <property type="component" value="Unassembled WGS sequence"/>
</dbReference>
<keyword evidence="2" id="KW-1185">Reference proteome</keyword>
<reference evidence="1" key="1">
    <citation type="submission" date="2020-11" db="EMBL/GenBank/DDBJ databases">
        <authorList>
            <consortium name="DOE Joint Genome Institute"/>
            <person name="Ahrendt S."/>
            <person name="Riley R."/>
            <person name="Andreopoulos W."/>
            <person name="LaButti K."/>
            <person name="Pangilinan J."/>
            <person name="Ruiz-duenas F.J."/>
            <person name="Barrasa J.M."/>
            <person name="Sanchez-Garcia M."/>
            <person name="Camarero S."/>
            <person name="Miyauchi S."/>
            <person name="Serrano A."/>
            <person name="Linde D."/>
            <person name="Babiker R."/>
            <person name="Drula E."/>
            <person name="Ayuso-Fernandez I."/>
            <person name="Pacheco R."/>
            <person name="Padilla G."/>
            <person name="Ferreira P."/>
            <person name="Barriuso J."/>
            <person name="Kellner H."/>
            <person name="Castanera R."/>
            <person name="Alfaro M."/>
            <person name="Ramirez L."/>
            <person name="Pisabarro A.G."/>
            <person name="Kuo A."/>
            <person name="Tritt A."/>
            <person name="Lipzen A."/>
            <person name="He G."/>
            <person name="Yan M."/>
            <person name="Ng V."/>
            <person name="Cullen D."/>
            <person name="Martin F."/>
            <person name="Rosso M.-N."/>
            <person name="Henrissat B."/>
            <person name="Hibbett D."/>
            <person name="Martinez A.T."/>
            <person name="Grigoriev I.V."/>
        </authorList>
    </citation>
    <scope>NUCLEOTIDE SEQUENCE</scope>
    <source>
        <strain evidence="1">AH 44721</strain>
    </source>
</reference>
<organism evidence="1 2">
    <name type="scientific">Gymnopilus junonius</name>
    <name type="common">Spectacular rustgill mushroom</name>
    <name type="synonym">Gymnopilus spectabilis subsp. junonius</name>
    <dbReference type="NCBI Taxonomy" id="109634"/>
    <lineage>
        <taxon>Eukaryota</taxon>
        <taxon>Fungi</taxon>
        <taxon>Dikarya</taxon>
        <taxon>Basidiomycota</taxon>
        <taxon>Agaricomycotina</taxon>
        <taxon>Agaricomycetes</taxon>
        <taxon>Agaricomycetidae</taxon>
        <taxon>Agaricales</taxon>
        <taxon>Agaricineae</taxon>
        <taxon>Hymenogastraceae</taxon>
        <taxon>Gymnopilus</taxon>
    </lineage>
</organism>
<evidence type="ECO:0000313" key="1">
    <source>
        <dbReference type="EMBL" id="KAF8914425.1"/>
    </source>
</evidence>